<reference evidence="2 3" key="1">
    <citation type="submission" date="2024-03" db="EMBL/GenBank/DDBJ databases">
        <title>Human intestinal bacterial collection.</title>
        <authorList>
            <person name="Pauvert C."/>
            <person name="Hitch T.C.A."/>
            <person name="Clavel T."/>
        </authorList>
    </citation>
    <scope>NUCLEOTIDE SEQUENCE [LARGE SCALE GENOMIC DNA]</scope>
    <source>
        <strain evidence="2 3">CLA-SR-H024</strain>
    </source>
</reference>
<feature type="domain" description="Transposase IS204/IS1001/IS1096/IS1165 DDE" evidence="1">
    <location>
        <begin position="3"/>
        <end position="186"/>
    </location>
</feature>
<comment type="caution">
    <text evidence="2">The sequence shown here is derived from an EMBL/GenBank/DDBJ whole genome shotgun (WGS) entry which is preliminary data.</text>
</comment>
<protein>
    <submittedName>
        <fullName evidence="2">Transposase</fullName>
    </submittedName>
</protein>
<name>A0ABV1F4A8_9BACI</name>
<evidence type="ECO:0000313" key="2">
    <source>
        <dbReference type="EMBL" id="MEQ2468187.1"/>
    </source>
</evidence>
<sequence>MQSRDKDDVVAWLAEFPNLKYVSRDGFHTYASAIRESHPKAQHISDRFHLVKNLTDAITQCIYKFLSARIAIPLTKEKKVMNELLSSKPSQRDKILLVKSLASQGRTAQEIRFLTKYNLQTIRKYIRMTEEEIPQNSDDRRDRNHKEAIQKIMGRVEEVRALQKKGYSIRKIVDKTGHTKKTIKNYLSPDFNPIHGQYGVRRPGKLSPFRNEVISLRSKGTPYKDIYTTLCKKGYTGSIAAIRQFIAKEKRLQRDLKDYDAISSTEIIERKWLLKLLYRPLEKVKALTHEQVKNVVQKYPLLGKLHHLVWYFKEILLSRKEDSLQAWITEAESLELSELTSFLNGIKRI</sequence>
<dbReference type="Pfam" id="PF01610">
    <property type="entry name" value="DDE_Tnp_ISL3"/>
    <property type="match status" value="1"/>
</dbReference>
<evidence type="ECO:0000313" key="3">
    <source>
        <dbReference type="Proteomes" id="UP001465426"/>
    </source>
</evidence>
<gene>
    <name evidence="2" type="ORF">WMO63_21235</name>
</gene>
<dbReference type="EMBL" id="JBBMFN010000082">
    <property type="protein sequence ID" value="MEQ2468187.1"/>
    <property type="molecule type" value="Genomic_DNA"/>
</dbReference>
<dbReference type="Proteomes" id="UP001465426">
    <property type="component" value="Unassembled WGS sequence"/>
</dbReference>
<organism evidence="2 3">
    <name type="scientific">Niallia hominis</name>
    <dbReference type="NCBI Taxonomy" id="3133173"/>
    <lineage>
        <taxon>Bacteria</taxon>
        <taxon>Bacillati</taxon>
        <taxon>Bacillota</taxon>
        <taxon>Bacilli</taxon>
        <taxon>Bacillales</taxon>
        <taxon>Bacillaceae</taxon>
        <taxon>Niallia</taxon>
    </lineage>
</organism>
<dbReference type="InterPro" id="IPR047951">
    <property type="entry name" value="Transpos_ISL3"/>
</dbReference>
<dbReference type="PANTHER" id="PTHR33498:SF1">
    <property type="entry name" value="TRANSPOSASE FOR INSERTION SEQUENCE ELEMENT IS1557"/>
    <property type="match status" value="1"/>
</dbReference>
<dbReference type="InterPro" id="IPR002560">
    <property type="entry name" value="Transposase_DDE"/>
</dbReference>
<keyword evidence="3" id="KW-1185">Reference proteome</keyword>
<proteinExistence type="predicted"/>
<dbReference type="PANTHER" id="PTHR33498">
    <property type="entry name" value="TRANSPOSASE FOR INSERTION SEQUENCE ELEMENT IS1557"/>
    <property type="match status" value="1"/>
</dbReference>
<evidence type="ECO:0000259" key="1">
    <source>
        <dbReference type="Pfam" id="PF01610"/>
    </source>
</evidence>
<accession>A0ABV1F4A8</accession>